<dbReference type="EMBL" id="JABZGT010000310">
    <property type="protein sequence ID" value="MBF4809552.1"/>
    <property type="molecule type" value="Genomic_DNA"/>
</dbReference>
<evidence type="ECO:0000313" key="2">
    <source>
        <dbReference type="Proteomes" id="UP000772566"/>
    </source>
</evidence>
<dbReference type="AlphaFoldDB" id="A0A931E9S9"/>
<dbReference type="Gene3D" id="2.60.120.370">
    <property type="entry name" value="YhcH/YjgK/YiaL"/>
    <property type="match status" value="1"/>
</dbReference>
<reference evidence="1" key="1">
    <citation type="submission" date="2020-04" db="EMBL/GenBank/DDBJ databases">
        <title>Deep metagenomics examines the oral microbiome during advanced dental caries in children, revealing novel taxa and co-occurrences with host molecules.</title>
        <authorList>
            <person name="Baker J.L."/>
            <person name="Morton J.T."/>
            <person name="Dinis M."/>
            <person name="Alvarez R."/>
            <person name="Tran N.C."/>
            <person name="Knight R."/>
            <person name="Edlund A."/>
        </authorList>
    </citation>
    <scope>NUCLEOTIDE SEQUENCE</scope>
    <source>
        <strain evidence="1">JCVI_22A_bin.2</strain>
    </source>
</reference>
<dbReference type="InterPro" id="IPR037012">
    <property type="entry name" value="NanQ/TabA/YiaL_sf"/>
</dbReference>
<proteinExistence type="predicted"/>
<dbReference type="SUPFAM" id="SSF51197">
    <property type="entry name" value="Clavaminate synthase-like"/>
    <property type="match status" value="1"/>
</dbReference>
<evidence type="ECO:0000313" key="1">
    <source>
        <dbReference type="EMBL" id="MBF4809552.1"/>
    </source>
</evidence>
<accession>A0A931E9S9</accession>
<protein>
    <submittedName>
        <fullName evidence="1">YhcH/YjgK/YiaL family protein</fullName>
    </submittedName>
</protein>
<dbReference type="PANTHER" id="PTHR34986">
    <property type="entry name" value="EVOLVED BETA-GALACTOSIDASE SUBUNIT BETA"/>
    <property type="match status" value="1"/>
</dbReference>
<name>A0A931E9S9_9ACTN</name>
<comment type="caution">
    <text evidence="1">The sequence shown here is derived from an EMBL/GenBank/DDBJ whole genome shotgun (WGS) entry which is preliminary data.</text>
</comment>
<dbReference type="Pfam" id="PF04074">
    <property type="entry name" value="DUF386"/>
    <property type="match status" value="1"/>
</dbReference>
<dbReference type="PANTHER" id="PTHR34986:SF1">
    <property type="entry name" value="PROTEIN YIAL"/>
    <property type="match status" value="1"/>
</dbReference>
<gene>
    <name evidence="1" type="ORF">HXK23_04975</name>
</gene>
<dbReference type="InterPro" id="IPR004375">
    <property type="entry name" value="NanQ/TabA/YiaL"/>
</dbReference>
<organism evidence="1 2">
    <name type="scientific">Lancefieldella parvula</name>
    <dbReference type="NCBI Taxonomy" id="1382"/>
    <lineage>
        <taxon>Bacteria</taxon>
        <taxon>Bacillati</taxon>
        <taxon>Actinomycetota</taxon>
        <taxon>Coriobacteriia</taxon>
        <taxon>Coriobacteriales</taxon>
        <taxon>Atopobiaceae</taxon>
        <taxon>Lancefieldella</taxon>
    </lineage>
</organism>
<dbReference type="GO" id="GO:0005829">
    <property type="term" value="C:cytosol"/>
    <property type="evidence" value="ECO:0007669"/>
    <property type="project" value="TreeGrafter"/>
</dbReference>
<dbReference type="NCBIfam" id="TIGR00022">
    <property type="entry name" value="YhcH/YjgK/YiaL family protein"/>
    <property type="match status" value="1"/>
</dbReference>
<sequence>MIFSSIKNLSENDFGQKYMACAAEFLATHNLDELPLGKTEIDGDNVFVNVMEFEPALPGEKDYEAHKIYADIHVVISGTESIAVAPLEQCVLKGEFNADADFGAYTNPGEETWVTLHAGDLLVTPPSDAHKPGCTLEKSGSKLKKAVMKVRIK</sequence>
<dbReference type="Proteomes" id="UP000772566">
    <property type="component" value="Unassembled WGS sequence"/>
</dbReference>